<evidence type="ECO:0000313" key="10">
    <source>
        <dbReference type="Proteomes" id="UP000305233"/>
    </source>
</evidence>
<evidence type="ECO:0000256" key="4">
    <source>
        <dbReference type="ARBA" id="ARBA00023136"/>
    </source>
</evidence>
<evidence type="ECO:0000259" key="8">
    <source>
        <dbReference type="PROSITE" id="PS51012"/>
    </source>
</evidence>
<evidence type="ECO:0000313" key="9">
    <source>
        <dbReference type="EMBL" id="THJ67968.1"/>
    </source>
</evidence>
<feature type="transmembrane region" description="Helical" evidence="6">
    <location>
        <begin position="51"/>
        <end position="73"/>
    </location>
</feature>
<feature type="region of interest" description="Disordered" evidence="7">
    <location>
        <begin position="1"/>
        <end position="29"/>
    </location>
</feature>
<comment type="similarity">
    <text evidence="6">Belongs to the ABC-2 integral membrane protein family.</text>
</comment>
<protein>
    <recommendedName>
        <fullName evidence="6">Transport permease protein</fullName>
    </recommendedName>
</protein>
<keyword evidence="6" id="KW-0813">Transport</keyword>
<name>A0A4S5E8K6_9MICC</name>
<feature type="transmembrane region" description="Helical" evidence="6">
    <location>
        <begin position="171"/>
        <end position="194"/>
    </location>
</feature>
<comment type="subcellular location">
    <subcellularLocation>
        <location evidence="6">Cell membrane</location>
        <topology evidence="6">Multi-pass membrane protein</topology>
    </subcellularLocation>
    <subcellularLocation>
        <location evidence="1">Membrane</location>
        <topology evidence="1">Multi-pass membrane protein</topology>
    </subcellularLocation>
</comment>
<dbReference type="GO" id="GO:0046677">
    <property type="term" value="P:response to antibiotic"/>
    <property type="evidence" value="ECO:0007669"/>
    <property type="project" value="UniProtKB-KW"/>
</dbReference>
<dbReference type="InterPro" id="IPR052902">
    <property type="entry name" value="ABC-2_transporter"/>
</dbReference>
<reference evidence="9 10" key="1">
    <citation type="submission" date="2019-04" db="EMBL/GenBank/DDBJ databases">
        <authorList>
            <person name="Liu Q."/>
            <person name="Xin Y.-H."/>
        </authorList>
    </citation>
    <scope>NUCLEOTIDE SEQUENCE [LARGE SCALE GENOMIC DNA]</scope>
    <source>
        <strain evidence="9 10">AM23</strain>
    </source>
</reference>
<dbReference type="RefSeq" id="WP_136453165.1">
    <property type="nucleotide sequence ID" value="NZ_SSWH01000002.1"/>
</dbReference>
<evidence type="ECO:0000256" key="3">
    <source>
        <dbReference type="ARBA" id="ARBA00022989"/>
    </source>
</evidence>
<keyword evidence="10" id="KW-1185">Reference proteome</keyword>
<keyword evidence="4 6" id="KW-0472">Membrane</keyword>
<dbReference type="InterPro" id="IPR000412">
    <property type="entry name" value="ABC_2_transport"/>
</dbReference>
<feature type="transmembrane region" description="Helical" evidence="6">
    <location>
        <begin position="93"/>
        <end position="115"/>
    </location>
</feature>
<dbReference type="GO" id="GO:0043190">
    <property type="term" value="C:ATP-binding cassette (ABC) transporter complex"/>
    <property type="evidence" value="ECO:0007669"/>
    <property type="project" value="InterPro"/>
</dbReference>
<keyword evidence="2 6" id="KW-0812">Transmembrane</keyword>
<feature type="domain" description="ABC transmembrane type-2" evidence="8">
    <location>
        <begin position="50"/>
        <end position="281"/>
    </location>
</feature>
<feature type="transmembrane region" description="Helical" evidence="6">
    <location>
        <begin position="201"/>
        <end position="220"/>
    </location>
</feature>
<gene>
    <name evidence="9" type="ORF">E8P82_03860</name>
</gene>
<evidence type="ECO:0000256" key="7">
    <source>
        <dbReference type="SAM" id="MobiDB-lite"/>
    </source>
</evidence>
<keyword evidence="6" id="KW-1003">Cell membrane</keyword>
<dbReference type="PROSITE" id="PS51012">
    <property type="entry name" value="ABC_TM2"/>
    <property type="match status" value="1"/>
</dbReference>
<keyword evidence="3 6" id="KW-1133">Transmembrane helix</keyword>
<organism evidence="9 10">
    <name type="scientific">Arthrobacter echini</name>
    <dbReference type="NCBI Taxonomy" id="1529066"/>
    <lineage>
        <taxon>Bacteria</taxon>
        <taxon>Bacillati</taxon>
        <taxon>Actinomycetota</taxon>
        <taxon>Actinomycetes</taxon>
        <taxon>Micrococcales</taxon>
        <taxon>Micrococcaceae</taxon>
        <taxon>Arthrobacter</taxon>
    </lineage>
</organism>
<evidence type="ECO:0000256" key="5">
    <source>
        <dbReference type="ARBA" id="ARBA00023251"/>
    </source>
</evidence>
<dbReference type="Proteomes" id="UP000305233">
    <property type="component" value="Unassembled WGS sequence"/>
</dbReference>
<feature type="transmembrane region" description="Helical" evidence="6">
    <location>
        <begin position="136"/>
        <end position="165"/>
    </location>
</feature>
<evidence type="ECO:0000256" key="2">
    <source>
        <dbReference type="ARBA" id="ARBA00022692"/>
    </source>
</evidence>
<dbReference type="Pfam" id="PF01061">
    <property type="entry name" value="ABC2_membrane"/>
    <property type="match status" value="1"/>
</dbReference>
<dbReference type="InterPro" id="IPR047817">
    <property type="entry name" value="ABC2_TM_bact-type"/>
</dbReference>
<evidence type="ECO:0000256" key="6">
    <source>
        <dbReference type="RuleBase" id="RU361157"/>
    </source>
</evidence>
<dbReference type="PANTHER" id="PTHR43027:SF2">
    <property type="entry name" value="TRANSPORT PERMEASE PROTEIN"/>
    <property type="match status" value="1"/>
</dbReference>
<feature type="compositionally biased region" description="Basic and acidic residues" evidence="7">
    <location>
        <begin position="1"/>
        <end position="17"/>
    </location>
</feature>
<dbReference type="EMBL" id="SSWH01000002">
    <property type="protein sequence ID" value="THJ67968.1"/>
    <property type="molecule type" value="Genomic_DNA"/>
</dbReference>
<accession>A0A4S5E8K6</accession>
<dbReference type="GO" id="GO:0140359">
    <property type="term" value="F:ABC-type transporter activity"/>
    <property type="evidence" value="ECO:0007669"/>
    <property type="project" value="InterPro"/>
</dbReference>
<dbReference type="PIRSF" id="PIRSF006648">
    <property type="entry name" value="DrrB"/>
    <property type="match status" value="1"/>
</dbReference>
<comment type="caution">
    <text evidence="9">The sequence shown here is derived from an EMBL/GenBank/DDBJ whole genome shotgun (WGS) entry which is preliminary data.</text>
</comment>
<dbReference type="OrthoDB" id="3217868at2"/>
<keyword evidence="5" id="KW-0046">Antibiotic resistance</keyword>
<proteinExistence type="inferred from homology"/>
<feature type="transmembrane region" description="Helical" evidence="6">
    <location>
        <begin position="257"/>
        <end position="278"/>
    </location>
</feature>
<evidence type="ECO:0000256" key="1">
    <source>
        <dbReference type="ARBA" id="ARBA00004141"/>
    </source>
</evidence>
<dbReference type="PANTHER" id="PTHR43027">
    <property type="entry name" value="DOXORUBICIN RESISTANCE ABC TRANSPORTER PERMEASE PROTEIN DRRC-RELATED"/>
    <property type="match status" value="1"/>
</dbReference>
<dbReference type="AlphaFoldDB" id="A0A4S5E8K6"/>
<sequence length="281" mass="29824">MTQENHHDLTGHPDERHRGTRPQPEIASRHRRATVELLRSEARLYLRDGPAATFALLIPALVLVGTGLVIPGMRTTVSAPGTAWDGLPMIQTFTPSVLTMALATPALSTLPVVIATYRERGVLRRLSTTPARPASLLIVQVAINVGAFLVAAVLALSIAAMVFGSPAPRQLAVAGFALVLGAVAVFGLGLLVAARVRTGTAASGVGMLLYFPLLFLAGMWTPGPLMPEWAQTIATWTPAGAVSQALNSAWFATEVPALQLVVLAGWTMVLYPIAARIFRWT</sequence>
<dbReference type="InterPro" id="IPR013525">
    <property type="entry name" value="ABC2_TM"/>
</dbReference>